<name>A0AAE8N777_9PEZI</name>
<organism evidence="2 3">
    <name type="scientific">Cephalotrichum gorgonifer</name>
    <dbReference type="NCBI Taxonomy" id="2041049"/>
    <lineage>
        <taxon>Eukaryota</taxon>
        <taxon>Fungi</taxon>
        <taxon>Dikarya</taxon>
        <taxon>Ascomycota</taxon>
        <taxon>Pezizomycotina</taxon>
        <taxon>Sordariomycetes</taxon>
        <taxon>Hypocreomycetidae</taxon>
        <taxon>Microascales</taxon>
        <taxon>Microascaceae</taxon>
        <taxon>Cephalotrichum</taxon>
    </lineage>
</organism>
<evidence type="ECO:0000313" key="3">
    <source>
        <dbReference type="Proteomes" id="UP001187682"/>
    </source>
</evidence>
<dbReference type="InterPro" id="IPR029071">
    <property type="entry name" value="Ubiquitin-like_domsf"/>
</dbReference>
<gene>
    <name evidence="2" type="ORF">DNG_10156</name>
</gene>
<reference evidence="2" key="1">
    <citation type="submission" date="2018-03" db="EMBL/GenBank/DDBJ databases">
        <authorList>
            <person name="Guldener U."/>
        </authorList>
    </citation>
    <scope>NUCLEOTIDE SEQUENCE</scope>
</reference>
<dbReference type="InterPro" id="IPR019954">
    <property type="entry name" value="Ubiquitin_CS"/>
</dbReference>
<accession>A0AAE8N777</accession>
<dbReference type="PROSITE" id="PS50053">
    <property type="entry name" value="UBIQUITIN_2"/>
    <property type="match status" value="3"/>
</dbReference>
<feature type="domain" description="Ubiquitin-like" evidence="1">
    <location>
        <begin position="366"/>
        <end position="440"/>
    </location>
</feature>
<evidence type="ECO:0000313" key="2">
    <source>
        <dbReference type="EMBL" id="SPO07462.1"/>
    </source>
</evidence>
<dbReference type="EMBL" id="ONZQ02000020">
    <property type="protein sequence ID" value="SPO07462.1"/>
    <property type="molecule type" value="Genomic_DNA"/>
</dbReference>
<dbReference type="InterPro" id="IPR000626">
    <property type="entry name" value="Ubiquitin-like_dom"/>
</dbReference>
<sequence>MKALILAHDAGNFYGTILKSTRGIIFMATPHRVSNLAPWGLLFSNLANAASSEQGLRMSLLRAFDQDPDMLGEISREFTHHAAKLNLVSFVEQQAEPPLTALVVPEYSAILNVPNEIVIPMNANHRSICRFNSLHDEGYELVEASIREIILGQVDKVDVKPVTGGFKFHGEKSAINDTWRDVFTSPVQVTAGRPCYDRHRGLAINQEQMIAAFFSRAFPDPLEAKLDWTNGSRDSKNPFSQVSSGSITVGRMGDPQLLISFQRTVRIPEDSKNYNLPPGLGQLPLFNIYPFSGELPPGMVSQGGLFMPMYEFEAMWINFKYKSELGKKNDTSMVFGEKVHTPTFRSPEFTLVYSPYRAGKQPGGPMRIYVTPEDSRTSVTILCEPNATFDEFGGYIEDNIEGFPRHLQRIFSRGRLLDDESRRMLTLSSFGMRDADNIALEHPFGGVYVKTLTGKTLKIKCDMSHTVEDVKSRIRSQEGIPPDQQRLVFAGKHLMDGHRLSDYGMQTESTIHLVLRLRGGGGSIDIRYNDQVLTFYLQDEMAHIKLELHKRLGIPSEKQSLFYKGAIVNDNEPCSRYSQQVLDLIVEPEPHPQALSIGAGGSIKQHIERDKHDPRIWDVGSARILNVQIVDARTTFRRVTGLDPPPTPVNTATYHNLGLPFYQLKSLDTDMGDEPGDTLNSWGGIMGVAEVEEKKLRKGKVSQGGKAVRGEESFDFPVVLLEADDSVPKFRSIRSVEDKD</sequence>
<keyword evidence="3" id="KW-1185">Reference proteome</keyword>
<dbReference type="AlphaFoldDB" id="A0AAE8N777"/>
<evidence type="ECO:0000259" key="1">
    <source>
        <dbReference type="PROSITE" id="PS50053"/>
    </source>
</evidence>
<dbReference type="PRINTS" id="PR00348">
    <property type="entry name" value="UBIQUITIN"/>
</dbReference>
<dbReference type="CDD" id="cd17039">
    <property type="entry name" value="Ubl_ubiquitin_like"/>
    <property type="match status" value="2"/>
</dbReference>
<dbReference type="InterPro" id="IPR050158">
    <property type="entry name" value="Ubiquitin_ubiquitin-like"/>
</dbReference>
<dbReference type="FunFam" id="3.10.20.90:FF:000160">
    <property type="entry name" value="Polyubiquitin-C"/>
    <property type="match status" value="1"/>
</dbReference>
<dbReference type="PROSITE" id="PS00299">
    <property type="entry name" value="UBIQUITIN_1"/>
    <property type="match status" value="1"/>
</dbReference>
<dbReference type="Pfam" id="PF00240">
    <property type="entry name" value="ubiquitin"/>
    <property type="match status" value="2"/>
</dbReference>
<feature type="domain" description="Ubiquitin-like" evidence="1">
    <location>
        <begin position="511"/>
        <end position="578"/>
    </location>
</feature>
<dbReference type="SUPFAM" id="SSF54236">
    <property type="entry name" value="Ubiquitin-like"/>
    <property type="match status" value="3"/>
</dbReference>
<feature type="domain" description="Ubiquitin-like" evidence="1">
    <location>
        <begin position="447"/>
        <end position="520"/>
    </location>
</feature>
<dbReference type="SMART" id="SM00213">
    <property type="entry name" value="UBQ"/>
    <property type="match status" value="2"/>
</dbReference>
<dbReference type="PANTHER" id="PTHR10666">
    <property type="entry name" value="UBIQUITIN"/>
    <property type="match status" value="1"/>
</dbReference>
<protein>
    <recommendedName>
        <fullName evidence="1">Ubiquitin-like domain-containing protein</fullName>
    </recommendedName>
</protein>
<dbReference type="Gene3D" id="3.10.20.90">
    <property type="entry name" value="Phosphatidylinositol 3-kinase Catalytic Subunit, Chain A, domain 1"/>
    <property type="match status" value="1"/>
</dbReference>
<dbReference type="InterPro" id="IPR019956">
    <property type="entry name" value="Ubiquitin_dom"/>
</dbReference>
<proteinExistence type="predicted"/>
<dbReference type="Proteomes" id="UP001187682">
    <property type="component" value="Unassembled WGS sequence"/>
</dbReference>
<comment type="caution">
    <text evidence="2">The sequence shown here is derived from an EMBL/GenBank/DDBJ whole genome shotgun (WGS) entry which is preliminary data.</text>
</comment>